<feature type="region of interest" description="Disordered" evidence="1">
    <location>
        <begin position="1"/>
        <end position="80"/>
    </location>
</feature>
<dbReference type="AlphaFoldDB" id="A0A8J2K9Q6"/>
<sequence length="768" mass="88946">MMTRSSSKNFGTPSSPSLPSSPSSPSSPLQDSPARIPTKLLKRVNPGTPPPESHKRVRRQSSDDTPSIVSVSTNTTEGSVQPMAIHKIILERSHERHPTLIVSSTPGELSREEQIIYDIVGEYNQKHKPKPQQGDVCYQVMESNPIELPSDFEQFLHGDNFSEKQFMKVTLSQDCIIRSNHVDVRNTNFHIVWFFYRPGEIFALTTNQAWRVVQKYSDHYFPRKIATRLCTEEGPKVTEDRVLIGEVIGRKTVCQIGKGTNVDATPVLRNSYTAEIRPDASILKLPCFTHGRKKYLGRTCIEFGVAFVRFKLRLRFEDIPLILDHVSLIARGEKTWKFAGVEETDASIYQRSVVKVPPKLSTELEATLVNCIYEGIMTKRLPPGCYIFSYRNSPQSYSSSPDLYRISSRLGKLPVNASLSDVFDGIRLWMDWETVDHALSDIQKHFKVKPVESESKKINWLDFVEAEMFHEDQNFWRIRKTWCTVQPVFIIGAHAWFKEFLKTHLVTDDCDKHLTFPWKNSDLRRLAQHHITNNVNKYYIDQYNGKEGYFLPPTAKRYLFDILYFDKSKPDTEINIYFVSSDFNSQTAEVSLRISRCREEILLSRKQIPSGYFYTLFQESFKNDFDEIRFKEMLFRCNFIYALAHTPDKLIRFDTSRMTDSDSLTRWMKRSFLKERDAPAAITTIHILRLLRKPGCPLLFKDMERVLEMNPLEGPDCEMRAEYTKKIFAVMTQFQPQYASLGAKLELKNLATTKFLKTCFKIYEIEGE</sequence>
<dbReference type="Proteomes" id="UP000708208">
    <property type="component" value="Unassembled WGS sequence"/>
</dbReference>
<reference evidence="2" key="1">
    <citation type="submission" date="2021-06" db="EMBL/GenBank/DDBJ databases">
        <authorList>
            <person name="Hodson N. C."/>
            <person name="Mongue J. A."/>
            <person name="Jaron S. K."/>
        </authorList>
    </citation>
    <scope>NUCLEOTIDE SEQUENCE</scope>
</reference>
<proteinExistence type="predicted"/>
<feature type="compositionally biased region" description="Polar residues" evidence="1">
    <location>
        <begin position="63"/>
        <end position="79"/>
    </location>
</feature>
<dbReference type="OrthoDB" id="8256128at2759"/>
<name>A0A8J2K9Q6_9HEXA</name>
<accession>A0A8J2K9Q6</accession>
<organism evidence="2 3">
    <name type="scientific">Allacma fusca</name>
    <dbReference type="NCBI Taxonomy" id="39272"/>
    <lineage>
        <taxon>Eukaryota</taxon>
        <taxon>Metazoa</taxon>
        <taxon>Ecdysozoa</taxon>
        <taxon>Arthropoda</taxon>
        <taxon>Hexapoda</taxon>
        <taxon>Collembola</taxon>
        <taxon>Symphypleona</taxon>
        <taxon>Sminthuridae</taxon>
        <taxon>Allacma</taxon>
    </lineage>
</organism>
<feature type="compositionally biased region" description="Low complexity" evidence="1">
    <location>
        <begin position="13"/>
        <end position="29"/>
    </location>
</feature>
<evidence type="ECO:0000256" key="1">
    <source>
        <dbReference type="SAM" id="MobiDB-lite"/>
    </source>
</evidence>
<protein>
    <submittedName>
        <fullName evidence="2">Uncharacterized protein</fullName>
    </submittedName>
</protein>
<gene>
    <name evidence="2" type="ORF">AFUS01_LOCUS20552</name>
</gene>
<comment type="caution">
    <text evidence="2">The sequence shown here is derived from an EMBL/GenBank/DDBJ whole genome shotgun (WGS) entry which is preliminary data.</text>
</comment>
<feature type="compositionally biased region" description="Polar residues" evidence="1">
    <location>
        <begin position="1"/>
        <end position="12"/>
    </location>
</feature>
<evidence type="ECO:0000313" key="2">
    <source>
        <dbReference type="EMBL" id="CAG7732007.1"/>
    </source>
</evidence>
<evidence type="ECO:0000313" key="3">
    <source>
        <dbReference type="Proteomes" id="UP000708208"/>
    </source>
</evidence>
<keyword evidence="3" id="KW-1185">Reference proteome</keyword>
<dbReference type="EMBL" id="CAJVCH010223190">
    <property type="protein sequence ID" value="CAG7732007.1"/>
    <property type="molecule type" value="Genomic_DNA"/>
</dbReference>